<keyword evidence="3" id="KW-1185">Reference proteome</keyword>
<feature type="signal peptide" evidence="1">
    <location>
        <begin position="1"/>
        <end position="18"/>
    </location>
</feature>
<sequence>MKKTILILLLGIGLSANAQKSNTQAYDLILKLIPDAGKTTSWQSAKDATKGLVTWTKATPSKEIIEYNIIGQAMLGYDSQQIKCDGKPCETSVTLSGPTTKTYNLIVLELPPDGLPAIQLEKLFGKKQFTAKIVKKEIDEGLGGVIYYEVQFPGKPLVWIQTSTFPAYREEQSNDFSITVFLSKKDMLSRM</sequence>
<dbReference type="AlphaFoldDB" id="A0A1G5GZG1"/>
<reference evidence="2 3" key="1">
    <citation type="submission" date="2016-10" db="EMBL/GenBank/DDBJ databases">
        <authorList>
            <person name="de Groot N.N."/>
        </authorList>
    </citation>
    <scope>NUCLEOTIDE SEQUENCE [LARGE SCALE GENOMIC DNA]</scope>
    <source>
        <strain evidence="2 3">CGMCC 1.7031</strain>
    </source>
</reference>
<name>A0A1G5GZG1_9FLAO</name>
<feature type="chain" id="PRO_5011757876" evidence="1">
    <location>
        <begin position="19"/>
        <end position="191"/>
    </location>
</feature>
<dbReference type="EMBL" id="FMVF01000007">
    <property type="protein sequence ID" value="SCY56038.1"/>
    <property type="molecule type" value="Genomic_DNA"/>
</dbReference>
<dbReference type="Proteomes" id="UP000199354">
    <property type="component" value="Unassembled WGS sequence"/>
</dbReference>
<dbReference type="STRING" id="490189.SAMN02927903_01663"/>
<organism evidence="2 3">
    <name type="scientific">Flavobacterium caeni</name>
    <dbReference type="NCBI Taxonomy" id="490189"/>
    <lineage>
        <taxon>Bacteria</taxon>
        <taxon>Pseudomonadati</taxon>
        <taxon>Bacteroidota</taxon>
        <taxon>Flavobacteriia</taxon>
        <taxon>Flavobacteriales</taxon>
        <taxon>Flavobacteriaceae</taxon>
        <taxon>Flavobacterium</taxon>
    </lineage>
</organism>
<keyword evidence="1" id="KW-0732">Signal</keyword>
<accession>A0A1G5GZG1</accession>
<dbReference type="RefSeq" id="WP_091141833.1">
    <property type="nucleotide sequence ID" value="NZ_FMVF01000007.1"/>
</dbReference>
<proteinExistence type="predicted"/>
<evidence type="ECO:0000313" key="2">
    <source>
        <dbReference type="EMBL" id="SCY56038.1"/>
    </source>
</evidence>
<evidence type="ECO:0000313" key="3">
    <source>
        <dbReference type="Proteomes" id="UP000199354"/>
    </source>
</evidence>
<evidence type="ECO:0000256" key="1">
    <source>
        <dbReference type="SAM" id="SignalP"/>
    </source>
</evidence>
<protein>
    <submittedName>
        <fullName evidence="2">Uncharacterized protein</fullName>
    </submittedName>
</protein>
<gene>
    <name evidence="2" type="ORF">SAMN02927903_01663</name>
</gene>